<dbReference type="RefSeq" id="XP_060550289.1">
    <property type="nucleotide sequence ID" value="XM_060694306.1"/>
</dbReference>
<dbReference type="PANTHER" id="PTHR31203">
    <property type="entry name" value="BETA-KERATIN-RELATED PROTEIN-RELATED"/>
    <property type="match status" value="1"/>
</dbReference>
<gene>
    <name evidence="4" type="primary">LOC132712536</name>
</gene>
<keyword evidence="3" id="KW-1185">Reference proteome</keyword>
<evidence type="ECO:0000313" key="3">
    <source>
        <dbReference type="Proteomes" id="UP001652622"/>
    </source>
</evidence>
<protein>
    <submittedName>
        <fullName evidence="4">LOW QUALITY PROTEIN: beta-keratin-related protein-like</fullName>
    </submittedName>
</protein>
<name>A0ABM3ZPI6_PANGU</name>
<evidence type="ECO:0000256" key="1">
    <source>
        <dbReference type="ARBA" id="ARBA00008702"/>
    </source>
</evidence>
<dbReference type="GeneID" id="132712536"/>
<sequence length="145" mass="13868">MAYCGPACAVPSLASSPTVGFGSAGAGGLGYGILPYNLASSALAVSSGSLGTLAGVNPSFINQIPASEVVLEPPSVLVTIPGPILSASCEPTAVGGNAPCAISGSGIIGSNLYGNPLSGNLGLGLRRGALLGSRSLLGGRGNICL</sequence>
<dbReference type="Proteomes" id="UP001652622">
    <property type="component" value="Unplaced"/>
</dbReference>
<evidence type="ECO:0000313" key="4">
    <source>
        <dbReference type="RefSeq" id="XP_060550289.1"/>
    </source>
</evidence>
<dbReference type="Pfam" id="PF02422">
    <property type="entry name" value="Keratin"/>
    <property type="match status" value="1"/>
</dbReference>
<dbReference type="InterPro" id="IPR003461">
    <property type="entry name" value="Keratin"/>
</dbReference>
<keyword evidence="2" id="KW-0416">Keratin</keyword>
<reference evidence="4" key="1">
    <citation type="submission" date="2025-08" db="UniProtKB">
        <authorList>
            <consortium name="RefSeq"/>
        </authorList>
    </citation>
    <scope>IDENTIFICATION</scope>
    <source>
        <tissue evidence="4">Blood</tissue>
    </source>
</reference>
<accession>A0ABM3ZPI6</accession>
<dbReference type="PANTHER" id="PTHR31203:SF1">
    <property type="entry name" value="BETA-KERATIN-RELATED PROTEIN-RELATED"/>
    <property type="match status" value="1"/>
</dbReference>
<comment type="similarity">
    <text evidence="1">Belongs to the avian keratin family.</text>
</comment>
<evidence type="ECO:0000256" key="2">
    <source>
        <dbReference type="ARBA" id="ARBA00022744"/>
    </source>
</evidence>
<organism evidence="3 4">
    <name type="scientific">Pantherophis guttatus</name>
    <name type="common">Corn snake</name>
    <name type="synonym">Elaphe guttata</name>
    <dbReference type="NCBI Taxonomy" id="94885"/>
    <lineage>
        <taxon>Eukaryota</taxon>
        <taxon>Metazoa</taxon>
        <taxon>Chordata</taxon>
        <taxon>Craniata</taxon>
        <taxon>Vertebrata</taxon>
        <taxon>Euteleostomi</taxon>
        <taxon>Lepidosauria</taxon>
        <taxon>Squamata</taxon>
        <taxon>Bifurcata</taxon>
        <taxon>Unidentata</taxon>
        <taxon>Episquamata</taxon>
        <taxon>Toxicofera</taxon>
        <taxon>Serpentes</taxon>
        <taxon>Colubroidea</taxon>
        <taxon>Colubridae</taxon>
        <taxon>Colubrinae</taxon>
        <taxon>Pantherophis</taxon>
    </lineage>
</organism>
<proteinExistence type="inferred from homology"/>